<protein>
    <recommendedName>
        <fullName evidence="7">Protein FEV</fullName>
    </recommendedName>
    <alternativeName>
        <fullName evidence="8">PC12 ETS domain-containing transcription factor 1</fullName>
    </alternativeName>
</protein>
<dbReference type="EMBL" id="CM004478">
    <property type="protein sequence ID" value="OCT73479.1"/>
    <property type="molecule type" value="Genomic_DNA"/>
</dbReference>
<comment type="similarity">
    <text evidence="2 9">Belongs to the ETS family.</text>
</comment>
<dbReference type="PROSITE" id="PS00346">
    <property type="entry name" value="ETS_DOMAIN_2"/>
    <property type="match status" value="1"/>
</dbReference>
<dbReference type="AlphaFoldDB" id="A0A974CHM5"/>
<dbReference type="InterPro" id="IPR036388">
    <property type="entry name" value="WH-like_DNA-bd_sf"/>
</dbReference>
<dbReference type="PRINTS" id="PR00454">
    <property type="entry name" value="ETSDOMAIN"/>
</dbReference>
<dbReference type="InterPro" id="IPR000418">
    <property type="entry name" value="Ets_dom"/>
</dbReference>
<evidence type="ECO:0000256" key="9">
    <source>
        <dbReference type="RuleBase" id="RU004019"/>
    </source>
</evidence>
<feature type="region of interest" description="Disordered" evidence="10">
    <location>
        <begin position="118"/>
        <end position="139"/>
    </location>
</feature>
<name>A0A974CHM5_XENLA</name>
<evidence type="ECO:0000256" key="3">
    <source>
        <dbReference type="ARBA" id="ARBA00023015"/>
    </source>
</evidence>
<evidence type="ECO:0000256" key="2">
    <source>
        <dbReference type="ARBA" id="ARBA00005562"/>
    </source>
</evidence>
<evidence type="ECO:0000256" key="10">
    <source>
        <dbReference type="SAM" id="MobiDB-lite"/>
    </source>
</evidence>
<dbReference type="GO" id="GO:0005634">
    <property type="term" value="C:nucleus"/>
    <property type="evidence" value="ECO:0007669"/>
    <property type="project" value="UniProtKB-SubCell"/>
</dbReference>
<dbReference type="OMA" id="SANQEEY"/>
<dbReference type="InterPro" id="IPR036390">
    <property type="entry name" value="WH_DNA-bd_sf"/>
</dbReference>
<comment type="subcellular location">
    <subcellularLocation>
        <location evidence="1 9">Nucleus</location>
    </subcellularLocation>
</comment>
<dbReference type="GO" id="GO:0043565">
    <property type="term" value="F:sequence-specific DNA binding"/>
    <property type="evidence" value="ECO:0007669"/>
    <property type="project" value="InterPro"/>
</dbReference>
<evidence type="ECO:0000256" key="5">
    <source>
        <dbReference type="ARBA" id="ARBA00023163"/>
    </source>
</evidence>
<keyword evidence="3" id="KW-0805">Transcription regulation</keyword>
<accession>A0A974CHM5</accession>
<feature type="region of interest" description="Disordered" evidence="10">
    <location>
        <begin position="254"/>
        <end position="299"/>
    </location>
</feature>
<dbReference type="Pfam" id="PF00178">
    <property type="entry name" value="Ets"/>
    <property type="match status" value="1"/>
</dbReference>
<gene>
    <name evidence="12" type="ORF">XELAEV_18036456mg</name>
</gene>
<dbReference type="GO" id="GO:0030154">
    <property type="term" value="P:cell differentiation"/>
    <property type="evidence" value="ECO:0007669"/>
    <property type="project" value="TreeGrafter"/>
</dbReference>
<proteinExistence type="inferred from homology"/>
<evidence type="ECO:0000256" key="6">
    <source>
        <dbReference type="ARBA" id="ARBA00023242"/>
    </source>
</evidence>
<organism evidence="12 13">
    <name type="scientific">Xenopus laevis</name>
    <name type="common">African clawed frog</name>
    <dbReference type="NCBI Taxonomy" id="8355"/>
    <lineage>
        <taxon>Eukaryota</taxon>
        <taxon>Metazoa</taxon>
        <taxon>Chordata</taxon>
        <taxon>Craniata</taxon>
        <taxon>Vertebrata</taxon>
        <taxon>Euteleostomi</taxon>
        <taxon>Amphibia</taxon>
        <taxon>Batrachia</taxon>
        <taxon>Anura</taxon>
        <taxon>Pipoidea</taxon>
        <taxon>Pipidae</taxon>
        <taxon>Xenopodinae</taxon>
        <taxon>Xenopus</taxon>
        <taxon>Xenopus</taxon>
    </lineage>
</organism>
<evidence type="ECO:0000313" key="12">
    <source>
        <dbReference type="EMBL" id="OCT73479.1"/>
    </source>
</evidence>
<feature type="compositionally biased region" description="Polar residues" evidence="10">
    <location>
        <begin position="125"/>
        <end position="139"/>
    </location>
</feature>
<keyword evidence="4 9" id="KW-0238">DNA-binding</keyword>
<feature type="domain" description="ETS" evidence="11">
    <location>
        <begin position="325"/>
        <end position="405"/>
    </location>
</feature>
<dbReference type="PROSITE" id="PS00345">
    <property type="entry name" value="ETS_DOMAIN_1"/>
    <property type="match status" value="1"/>
</dbReference>
<evidence type="ECO:0000256" key="4">
    <source>
        <dbReference type="ARBA" id="ARBA00023125"/>
    </source>
</evidence>
<dbReference type="InterPro" id="IPR046328">
    <property type="entry name" value="ETS_fam"/>
</dbReference>
<dbReference type="SUPFAM" id="SSF46785">
    <property type="entry name" value="Winged helix' DNA-binding domain"/>
    <property type="match status" value="1"/>
</dbReference>
<keyword evidence="6 9" id="KW-0539">Nucleus</keyword>
<evidence type="ECO:0000256" key="7">
    <source>
        <dbReference type="ARBA" id="ARBA00073521"/>
    </source>
</evidence>
<evidence type="ECO:0000256" key="8">
    <source>
        <dbReference type="ARBA" id="ARBA00075850"/>
    </source>
</evidence>
<dbReference type="FunFam" id="1.10.10.10:FF:000392">
    <property type="entry name" value="FEV, ETS transcription factor"/>
    <property type="match status" value="1"/>
</dbReference>
<sequence>MGAVHTGEGAVKDKWGILSYRELAESCPKLVAGVSVNGEGTKNSLREEIGDLVQAEPVPKFSKMDPSIYYCPELAPQEVPSLEGRSEDLLYDDSGFLHDYDLSGFQLSAGKGLYPDPESLRAAVGQNSSTPSSGPFPQEQSLYHWEHYTAGSGTLPTPGNSLPCDEFLPSFQTLLPALTEQIQPGQQETMMMPPTGDLLYHTQHQSPFTAMDESYSQGAGSVGDQSFSWASQEWHSWDETTWMGCNSFEASVPPSPLVNPGSQHSAANRAPPAAFPLNDSPHHQAHSLGPRRSSTENERYHHPYRLNSTGIKDKKPLPTASSGPIQLWQFLLELLQDSSCQKLISWTGNGWEFKLSDPNEVARRWGRRKNKPRMNYEKLSRGLRYYYHKNIIHKTGGQRYVYRFVCDLQDLLSRPTQTSQPPTKTQRSRIQ</sequence>
<reference evidence="13" key="1">
    <citation type="journal article" date="2016" name="Nature">
        <title>Genome evolution in the allotetraploid frog Xenopus laevis.</title>
        <authorList>
            <person name="Session A.M."/>
            <person name="Uno Y."/>
            <person name="Kwon T."/>
            <person name="Chapman J.A."/>
            <person name="Toyoda A."/>
            <person name="Takahashi S."/>
            <person name="Fukui A."/>
            <person name="Hikosaka A."/>
            <person name="Suzuki A."/>
            <person name="Kondo M."/>
            <person name="van Heeringen S.J."/>
            <person name="Quigley I."/>
            <person name="Heinz S."/>
            <person name="Ogino H."/>
            <person name="Ochi H."/>
            <person name="Hellsten U."/>
            <person name="Lyons J.B."/>
            <person name="Simakov O."/>
            <person name="Putnam N."/>
            <person name="Stites J."/>
            <person name="Kuroki Y."/>
            <person name="Tanaka T."/>
            <person name="Michiue T."/>
            <person name="Watanabe M."/>
            <person name="Bogdanovic O."/>
            <person name="Lister R."/>
            <person name="Georgiou G."/>
            <person name="Paranjpe S.S."/>
            <person name="van Kruijsbergen I."/>
            <person name="Shu S."/>
            <person name="Carlson J."/>
            <person name="Kinoshita T."/>
            <person name="Ohta Y."/>
            <person name="Mawaribuchi S."/>
            <person name="Jenkins J."/>
            <person name="Grimwood J."/>
            <person name="Schmutz J."/>
            <person name="Mitros T."/>
            <person name="Mozaffari S.V."/>
            <person name="Suzuki Y."/>
            <person name="Haramoto Y."/>
            <person name="Yamamoto T.S."/>
            <person name="Takagi C."/>
            <person name="Heald R."/>
            <person name="Miller K."/>
            <person name="Haudenschild C."/>
            <person name="Kitzman J."/>
            <person name="Nakayama T."/>
            <person name="Izutsu Y."/>
            <person name="Robert J."/>
            <person name="Fortriede J."/>
            <person name="Burns K."/>
            <person name="Lotay V."/>
            <person name="Karimi K."/>
            <person name="Yasuoka Y."/>
            <person name="Dichmann D.S."/>
            <person name="Flajnik M.F."/>
            <person name="Houston D.W."/>
            <person name="Shendure J."/>
            <person name="DuPasquier L."/>
            <person name="Vize P.D."/>
            <person name="Zorn A.M."/>
            <person name="Ito M."/>
            <person name="Marcotte E.M."/>
            <person name="Wallingford J.B."/>
            <person name="Ito Y."/>
            <person name="Asashima M."/>
            <person name="Ueno N."/>
            <person name="Matsuda Y."/>
            <person name="Veenstra G.J."/>
            <person name="Fujiyama A."/>
            <person name="Harland R.M."/>
            <person name="Taira M."/>
            <person name="Rokhsar D.S."/>
        </authorList>
    </citation>
    <scope>NUCLEOTIDE SEQUENCE [LARGE SCALE GENOMIC DNA]</scope>
    <source>
        <strain evidence="13">J</strain>
    </source>
</reference>
<dbReference type="PANTHER" id="PTHR11849">
    <property type="entry name" value="ETS"/>
    <property type="match status" value="1"/>
</dbReference>
<dbReference type="PROSITE" id="PS50061">
    <property type="entry name" value="ETS_DOMAIN_3"/>
    <property type="match status" value="1"/>
</dbReference>
<dbReference type="Gene3D" id="1.10.10.10">
    <property type="entry name" value="Winged helix-like DNA-binding domain superfamily/Winged helix DNA-binding domain"/>
    <property type="match status" value="1"/>
</dbReference>
<keyword evidence="5" id="KW-0804">Transcription</keyword>
<evidence type="ECO:0000259" key="11">
    <source>
        <dbReference type="PROSITE" id="PS50061"/>
    </source>
</evidence>
<dbReference type="PANTHER" id="PTHR11849:SF209">
    <property type="entry name" value="ETS TRANSLOCATION VARIANT 2"/>
    <property type="match status" value="1"/>
</dbReference>
<evidence type="ECO:0000256" key="1">
    <source>
        <dbReference type="ARBA" id="ARBA00004123"/>
    </source>
</evidence>
<dbReference type="GO" id="GO:0000981">
    <property type="term" value="F:DNA-binding transcription factor activity, RNA polymerase II-specific"/>
    <property type="evidence" value="ECO:0007669"/>
    <property type="project" value="TreeGrafter"/>
</dbReference>
<dbReference type="SMART" id="SM00413">
    <property type="entry name" value="ETS"/>
    <property type="match status" value="1"/>
</dbReference>
<dbReference type="Proteomes" id="UP000694892">
    <property type="component" value="Chromosome 7L"/>
</dbReference>
<evidence type="ECO:0000313" key="13">
    <source>
        <dbReference type="Proteomes" id="UP000694892"/>
    </source>
</evidence>